<evidence type="ECO:0000313" key="3">
    <source>
        <dbReference type="Proteomes" id="UP000280547"/>
    </source>
</evidence>
<dbReference type="GeneID" id="70080928"/>
<feature type="compositionally biased region" description="Polar residues" evidence="1">
    <location>
        <begin position="33"/>
        <end position="46"/>
    </location>
</feature>
<sequence length="46" mass="4865">MSLLGRVAGFYGSIRLRPAGSSLPETGWGLNHPCSTKQTNPLGAHK</sequence>
<proteinExistence type="predicted"/>
<dbReference type="KEGG" id="vg:70080928"/>
<dbReference type="RefSeq" id="YP_010246291.1">
    <property type="nucleotide sequence ID" value="NC_060134.1"/>
</dbReference>
<keyword evidence="3" id="KW-1185">Reference proteome</keyword>
<name>A0A3G3MAK2_9CAUD</name>
<accession>A0A3G3MAK2</accession>
<gene>
    <name evidence="2" type="primary">46</name>
    <name evidence="2" type="ORF">SEA_OCTOBIEN14_46</name>
</gene>
<protein>
    <submittedName>
        <fullName evidence="2">Uncharacterized protein</fullName>
    </submittedName>
</protein>
<dbReference type="Proteomes" id="UP000280547">
    <property type="component" value="Segment"/>
</dbReference>
<evidence type="ECO:0000256" key="1">
    <source>
        <dbReference type="SAM" id="MobiDB-lite"/>
    </source>
</evidence>
<evidence type="ECO:0000313" key="2">
    <source>
        <dbReference type="EMBL" id="AYR03279.1"/>
    </source>
</evidence>
<reference evidence="2 3" key="1">
    <citation type="submission" date="2018-09" db="EMBL/GenBank/DDBJ databases">
        <authorList>
            <person name="Amanuel B.M."/>
            <person name="Anspach C.J."/>
            <person name="Chiquito R.J."/>
            <person name="Gales J.M."/>
            <person name="Hall T."/>
            <person name="Hotaki K."/>
            <person name="Lozano B."/>
            <person name="Mugisha B."/>
            <person name="Fogarty M.P."/>
            <person name="Leadon S.A."/>
            <person name="Molloy S.D."/>
            <person name="Garlena R.A."/>
            <person name="Russell D.A."/>
            <person name="Pope W.H."/>
            <person name="Jacobs-Sera D."/>
            <person name="Hatfull G.F."/>
        </authorList>
    </citation>
    <scope>NUCLEOTIDE SEQUENCE [LARGE SCALE GENOMIC DNA]</scope>
</reference>
<organism evidence="2 3">
    <name type="scientific">Gordonia phage Octobien14</name>
    <dbReference type="NCBI Taxonomy" id="2483673"/>
    <lineage>
        <taxon>Viruses</taxon>
        <taxon>Duplodnaviria</taxon>
        <taxon>Heunggongvirae</taxon>
        <taxon>Uroviricota</taxon>
        <taxon>Caudoviricetes</taxon>
        <taxon>Deeyouvirinae</taxon>
        <taxon>Octobienvirus</taxon>
        <taxon>Octobienvirus octobien14</taxon>
    </lineage>
</organism>
<dbReference type="EMBL" id="MH976515">
    <property type="protein sequence ID" value="AYR03279.1"/>
    <property type="molecule type" value="Genomic_DNA"/>
</dbReference>
<feature type="region of interest" description="Disordered" evidence="1">
    <location>
        <begin position="22"/>
        <end position="46"/>
    </location>
</feature>